<dbReference type="GO" id="GO:0047355">
    <property type="term" value="F:CDP-glycerol glycerophosphotransferase activity"/>
    <property type="evidence" value="ECO:0007669"/>
    <property type="project" value="InterPro"/>
</dbReference>
<dbReference type="EC" id="2.7.8.-" evidence="2"/>
<dbReference type="InterPro" id="IPR007554">
    <property type="entry name" value="Glycerophosphate_synth"/>
</dbReference>
<dbReference type="PANTHER" id="PTHR37316:SF3">
    <property type="entry name" value="TEICHOIC ACID GLYCEROL-PHOSPHATE TRANSFERASE"/>
    <property type="match status" value="1"/>
</dbReference>
<reference evidence="2" key="1">
    <citation type="journal article" date="2016" name="PLoS ONE">
        <title>Genetic Diversity of O-Antigens in Hafnia alvei and the Development of a Suspension Array for Serotype Detection.</title>
        <authorList>
            <person name="Duan Z."/>
            <person name="Niedziela T."/>
            <person name="Lugowski C."/>
            <person name="Cao B."/>
            <person name="Wang T."/>
            <person name="Xu L."/>
            <person name="Yang B."/>
            <person name="Liu B."/>
            <person name="Wang L."/>
        </authorList>
    </citation>
    <scope>NUCLEOTIDE SEQUENCE</scope>
    <source>
        <strain evidence="2">PCM1194</strain>
    </source>
</reference>
<organism evidence="2">
    <name type="scientific">Hafnia alvei</name>
    <dbReference type="NCBI Taxonomy" id="569"/>
    <lineage>
        <taxon>Bacteria</taxon>
        <taxon>Pseudomonadati</taxon>
        <taxon>Pseudomonadota</taxon>
        <taxon>Gammaproteobacteria</taxon>
        <taxon>Enterobacterales</taxon>
        <taxon>Hafniaceae</taxon>
        <taxon>Hafnia</taxon>
    </lineage>
</organism>
<dbReference type="EMBL" id="KX117081">
    <property type="protein sequence ID" value="ANF29938.1"/>
    <property type="molecule type" value="Genomic_DNA"/>
</dbReference>
<keyword evidence="2" id="KW-0808">Transferase</keyword>
<keyword evidence="1" id="KW-0472">Membrane</keyword>
<dbReference type="InterPro" id="IPR043149">
    <property type="entry name" value="TagF_N"/>
</dbReference>
<dbReference type="PANTHER" id="PTHR37316">
    <property type="entry name" value="TEICHOIC ACID GLYCEROL-PHOSPHATE PRIMASE"/>
    <property type="match status" value="1"/>
</dbReference>
<protein>
    <submittedName>
        <fullName evidence="2">Putative CDP-glycerol:glycerophosphate glycerophosphotransferase</fullName>
        <ecNumber evidence="2">2.7.8.-</ecNumber>
    </submittedName>
</protein>
<keyword evidence="1" id="KW-1133">Transmembrane helix</keyword>
<evidence type="ECO:0000313" key="2">
    <source>
        <dbReference type="EMBL" id="ANF29938.1"/>
    </source>
</evidence>
<name>A0A172WZZ4_HAFAL</name>
<dbReference type="Gene3D" id="3.40.50.11820">
    <property type="match status" value="1"/>
</dbReference>
<sequence>MIKRYLDLFIGLVKLVFAYILYPFSILFFKKKYDVIGTRNGNPGYDNGEFFFEYLNRSGKDAYIIYRYGSPYIDENKILKKNSVVSILYILFANRIFVTHSESDLIDYWWRFVFFKKVIFIQHGVIGIKALPEYERKNFYRYLASSKFEAEVFLKNFGVPEDKILMCGLPRFDQYSGSNNDNNNKCLVMFTWRKYLNAESSSVRLSELIIQLRKINSELEIYVNKHDMDAQTSCDSIEGIHLLEPSELHKAIATCGILFTDYSSVAWDFLYQRKKICFYPYDFEIYKEKEGLYCDFDKFYGYKINSLSDIDDSFFEKLQEANSSNNERFLSIYPFYYHFEHKHSTMLDTKTDTK</sequence>
<gene>
    <name evidence="2" type="primary">tagB</name>
</gene>
<dbReference type="SUPFAM" id="SSF53756">
    <property type="entry name" value="UDP-Glycosyltransferase/glycogen phosphorylase"/>
    <property type="match status" value="1"/>
</dbReference>
<accession>A0A172WZZ4</accession>
<dbReference type="InterPro" id="IPR051612">
    <property type="entry name" value="Teichoic_Acid_Biosynth"/>
</dbReference>
<evidence type="ECO:0000256" key="1">
    <source>
        <dbReference type="SAM" id="Phobius"/>
    </source>
</evidence>
<dbReference type="GO" id="GO:0016020">
    <property type="term" value="C:membrane"/>
    <property type="evidence" value="ECO:0007669"/>
    <property type="project" value="InterPro"/>
</dbReference>
<dbReference type="AlphaFoldDB" id="A0A172WZZ4"/>
<dbReference type="Pfam" id="PF04464">
    <property type="entry name" value="Glyphos_transf"/>
    <property type="match status" value="1"/>
</dbReference>
<proteinExistence type="predicted"/>
<keyword evidence="1" id="KW-0812">Transmembrane</keyword>
<feature type="transmembrane region" description="Helical" evidence="1">
    <location>
        <begin position="6"/>
        <end position="29"/>
    </location>
</feature>